<accession>A0ABM7Y4K1</accession>
<dbReference type="EMBL" id="AP025637">
    <property type="protein sequence ID" value="BDG72793.1"/>
    <property type="molecule type" value="Genomic_DNA"/>
</dbReference>
<gene>
    <name evidence="1" type="ORF">Rmf_27220</name>
</gene>
<evidence type="ECO:0008006" key="3">
    <source>
        <dbReference type="Google" id="ProtNLM"/>
    </source>
</evidence>
<organism evidence="1 2">
    <name type="scientific">Roseomonas fluvialis</name>
    <dbReference type="NCBI Taxonomy" id="1750527"/>
    <lineage>
        <taxon>Bacteria</taxon>
        <taxon>Pseudomonadati</taxon>
        <taxon>Pseudomonadota</taxon>
        <taxon>Alphaproteobacteria</taxon>
        <taxon>Acetobacterales</taxon>
        <taxon>Roseomonadaceae</taxon>
        <taxon>Roseomonas</taxon>
    </lineage>
</organism>
<sequence>MSGSTPAPVIDQDEWGICGFVSVLNALHEAGPLVRFGHALSIDQIHERLAVEVVTFLKFVAAHEAIADGDTRVIGSRAGLADRIVAFSRELGGTATTLNGLVSEIEGQVITASVAIGSGSAGSWAHTWGDTVVAMPVSGMCAYLEWHKVKHSLRATPLALNGATLSGQTNCVVGLSDTRRPRSADPECGILRHWVYVDRGGIVLNWGARVDVSGGLPANLTSKYDGICHVIELL</sequence>
<proteinExistence type="predicted"/>
<evidence type="ECO:0000313" key="1">
    <source>
        <dbReference type="EMBL" id="BDG72793.1"/>
    </source>
</evidence>
<dbReference type="Proteomes" id="UP000831327">
    <property type="component" value="Chromosome"/>
</dbReference>
<protein>
    <recommendedName>
        <fullName evidence="3">Peptidase C39-like domain-containing protein</fullName>
    </recommendedName>
</protein>
<dbReference type="RefSeq" id="WP_244406980.1">
    <property type="nucleotide sequence ID" value="NZ_AP025637.1"/>
</dbReference>
<keyword evidence="2" id="KW-1185">Reference proteome</keyword>
<reference evidence="1 2" key="1">
    <citation type="journal article" date="2016" name="Microbes Environ.">
        <title>Phylogenetically diverse aerobic anoxygenic phototrophic bacteria isolated from epilithic biofilms in Tama river, Japan.</title>
        <authorList>
            <person name="Hirose S."/>
            <person name="Matsuura K."/>
            <person name="Haruta S."/>
        </authorList>
    </citation>
    <scope>NUCLEOTIDE SEQUENCE [LARGE SCALE GENOMIC DNA]</scope>
    <source>
        <strain evidence="1 2">S08</strain>
    </source>
</reference>
<evidence type="ECO:0000313" key="2">
    <source>
        <dbReference type="Proteomes" id="UP000831327"/>
    </source>
</evidence>
<name>A0ABM7Y4K1_9PROT</name>